<name>A0A5C5XV02_9BACT</name>
<comment type="caution">
    <text evidence="2">The sequence shown here is derived from an EMBL/GenBank/DDBJ whole genome shotgun (WGS) entry which is preliminary data.</text>
</comment>
<evidence type="ECO:0000313" key="3">
    <source>
        <dbReference type="Proteomes" id="UP000318478"/>
    </source>
</evidence>
<dbReference type="RefSeq" id="WP_146591564.1">
    <property type="nucleotide sequence ID" value="NZ_SJPO01000016.1"/>
</dbReference>
<feature type="signal peptide" evidence="1">
    <location>
        <begin position="1"/>
        <end position="19"/>
    </location>
</feature>
<dbReference type="Gene3D" id="2.120.10.10">
    <property type="match status" value="1"/>
</dbReference>
<organism evidence="2 3">
    <name type="scientific">Posidoniimonas polymericola</name>
    <dbReference type="NCBI Taxonomy" id="2528002"/>
    <lineage>
        <taxon>Bacteria</taxon>
        <taxon>Pseudomonadati</taxon>
        <taxon>Planctomycetota</taxon>
        <taxon>Planctomycetia</taxon>
        <taxon>Pirellulales</taxon>
        <taxon>Lacipirellulaceae</taxon>
        <taxon>Posidoniimonas</taxon>
    </lineage>
</organism>
<dbReference type="Proteomes" id="UP000318478">
    <property type="component" value="Unassembled WGS sequence"/>
</dbReference>
<accession>A0A5C5XV02</accession>
<dbReference type="SUPFAM" id="SSF50939">
    <property type="entry name" value="Sialidases"/>
    <property type="match status" value="1"/>
</dbReference>
<sequence length="464" mass="51368" precursor="true">MFCLFAILLSLLLPPLAVAEETLNRTTLPGPVVINPNGGWSWFGDERAVVDADRNLLYVGSLANRAGYGGPEKDGDVEVTRVDLSSGEATTDVLRDALTSYGGGDDHNVPSLLLLPDGRVLAAYTGHNNNSQTYFRTYDPDSQQWDSERVFDWNAAIPGGSTFNCTYNNLFYLPADGAIYNISRNHERCPNAIVSHDMGQTWEYAGQLVRASEADGATGLYVNGYLKYSQRGDRVDLIATERHPRNFNNSLYHGYLEGGVLHAADGKAVDTQLDADAAAQATDLTQVFAAGTNVDGVPMTHCWMLDFERFADGAVVALFKARVDDSIEDHQFFYGVFRDGQWRAFPLARAGGRLFRNEEDYTGLAAIDPNDPSTVYISTSVDPNSSDRLAHHELFQGRTPDGGRSWRWRAVTHDSKADNLRPIIPRWKPGRTALIWNRGTMRTSQNYDQQVVLLIDPLQDPSSH</sequence>
<gene>
    <name evidence="2" type="ORF">Pla123a_47230</name>
</gene>
<keyword evidence="1" id="KW-0732">Signal</keyword>
<dbReference type="InterPro" id="IPR036278">
    <property type="entry name" value="Sialidase_sf"/>
</dbReference>
<dbReference type="OrthoDB" id="6381507at2"/>
<dbReference type="AlphaFoldDB" id="A0A5C5XV02"/>
<dbReference type="EMBL" id="SJPO01000016">
    <property type="protein sequence ID" value="TWT66329.1"/>
    <property type="molecule type" value="Genomic_DNA"/>
</dbReference>
<evidence type="ECO:0008006" key="4">
    <source>
        <dbReference type="Google" id="ProtNLM"/>
    </source>
</evidence>
<dbReference type="CDD" id="cd15482">
    <property type="entry name" value="Sialidase_non-viral"/>
    <property type="match status" value="1"/>
</dbReference>
<proteinExistence type="predicted"/>
<protein>
    <recommendedName>
        <fullName evidence="4">BNR/Asp-box repeat protein</fullName>
    </recommendedName>
</protein>
<evidence type="ECO:0000313" key="2">
    <source>
        <dbReference type="EMBL" id="TWT66329.1"/>
    </source>
</evidence>
<dbReference type="Pfam" id="PF15892">
    <property type="entry name" value="BNR_4"/>
    <property type="match status" value="1"/>
</dbReference>
<feature type="chain" id="PRO_5022763922" description="BNR/Asp-box repeat protein" evidence="1">
    <location>
        <begin position="20"/>
        <end position="464"/>
    </location>
</feature>
<evidence type="ECO:0000256" key="1">
    <source>
        <dbReference type="SAM" id="SignalP"/>
    </source>
</evidence>
<reference evidence="2 3" key="1">
    <citation type="submission" date="2019-02" db="EMBL/GenBank/DDBJ databases">
        <title>Deep-cultivation of Planctomycetes and their phenomic and genomic characterization uncovers novel biology.</title>
        <authorList>
            <person name="Wiegand S."/>
            <person name="Jogler M."/>
            <person name="Boedeker C."/>
            <person name="Pinto D."/>
            <person name="Vollmers J."/>
            <person name="Rivas-Marin E."/>
            <person name="Kohn T."/>
            <person name="Peeters S.H."/>
            <person name="Heuer A."/>
            <person name="Rast P."/>
            <person name="Oberbeckmann S."/>
            <person name="Bunk B."/>
            <person name="Jeske O."/>
            <person name="Meyerdierks A."/>
            <person name="Storesund J.E."/>
            <person name="Kallscheuer N."/>
            <person name="Luecker S."/>
            <person name="Lage O.M."/>
            <person name="Pohl T."/>
            <person name="Merkel B.J."/>
            <person name="Hornburger P."/>
            <person name="Mueller R.-W."/>
            <person name="Bruemmer F."/>
            <person name="Labrenz M."/>
            <person name="Spormann A.M."/>
            <person name="Op Den Camp H."/>
            <person name="Overmann J."/>
            <person name="Amann R."/>
            <person name="Jetten M.S.M."/>
            <person name="Mascher T."/>
            <person name="Medema M.H."/>
            <person name="Devos D.P."/>
            <person name="Kaster A.-K."/>
            <person name="Ovreas L."/>
            <person name="Rohde M."/>
            <person name="Galperin M.Y."/>
            <person name="Jogler C."/>
        </authorList>
    </citation>
    <scope>NUCLEOTIDE SEQUENCE [LARGE SCALE GENOMIC DNA]</scope>
    <source>
        <strain evidence="2 3">Pla123a</strain>
    </source>
</reference>
<keyword evidence="3" id="KW-1185">Reference proteome</keyword>